<proteinExistence type="predicted"/>
<dbReference type="EMBL" id="BJWL01000011">
    <property type="protein sequence ID" value="GFY96659.1"/>
    <property type="molecule type" value="Genomic_DNA"/>
</dbReference>
<protein>
    <submittedName>
        <fullName evidence="1">Uncharacterized protein</fullName>
    </submittedName>
</protein>
<keyword evidence="2" id="KW-1185">Reference proteome</keyword>
<comment type="caution">
    <text evidence="1">The sequence shown here is derived from an EMBL/GenBank/DDBJ whole genome shotgun (WGS) entry which is preliminary data.</text>
</comment>
<gene>
    <name evidence="1" type="ORF">Acr_11g0009650</name>
</gene>
<reference evidence="1 2" key="1">
    <citation type="submission" date="2019-07" db="EMBL/GenBank/DDBJ databases">
        <title>De Novo Assembly of kiwifruit Actinidia rufa.</title>
        <authorList>
            <person name="Sugita-Konishi S."/>
            <person name="Sato K."/>
            <person name="Mori E."/>
            <person name="Abe Y."/>
            <person name="Kisaki G."/>
            <person name="Hamano K."/>
            <person name="Suezawa K."/>
            <person name="Otani M."/>
            <person name="Fukuda T."/>
            <person name="Manabe T."/>
            <person name="Gomi K."/>
            <person name="Tabuchi M."/>
            <person name="Akimitsu K."/>
            <person name="Kataoka I."/>
        </authorList>
    </citation>
    <scope>NUCLEOTIDE SEQUENCE [LARGE SCALE GENOMIC DNA]</scope>
    <source>
        <strain evidence="2">cv. Fuchu</strain>
    </source>
</reference>
<evidence type="ECO:0000313" key="1">
    <source>
        <dbReference type="EMBL" id="GFY96659.1"/>
    </source>
</evidence>
<accession>A0A7J0FEQ8</accession>
<sequence>MKLAMKSMSPNESMVPGDSFLNYDLTDPFRVAEKALHITSSEYPWSDMRFLYKSKWFIGSIFPFVDPELNR</sequence>
<dbReference type="Proteomes" id="UP000585474">
    <property type="component" value="Unassembled WGS sequence"/>
</dbReference>
<evidence type="ECO:0000313" key="2">
    <source>
        <dbReference type="Proteomes" id="UP000585474"/>
    </source>
</evidence>
<dbReference type="AlphaFoldDB" id="A0A7J0FEQ8"/>
<organism evidence="1 2">
    <name type="scientific">Actinidia rufa</name>
    <dbReference type="NCBI Taxonomy" id="165716"/>
    <lineage>
        <taxon>Eukaryota</taxon>
        <taxon>Viridiplantae</taxon>
        <taxon>Streptophyta</taxon>
        <taxon>Embryophyta</taxon>
        <taxon>Tracheophyta</taxon>
        <taxon>Spermatophyta</taxon>
        <taxon>Magnoliopsida</taxon>
        <taxon>eudicotyledons</taxon>
        <taxon>Gunneridae</taxon>
        <taxon>Pentapetalae</taxon>
        <taxon>asterids</taxon>
        <taxon>Ericales</taxon>
        <taxon>Actinidiaceae</taxon>
        <taxon>Actinidia</taxon>
    </lineage>
</organism>
<name>A0A7J0FEQ8_9ERIC</name>